<comment type="caution">
    <text evidence="2">The sequence shown here is derived from an EMBL/GenBank/DDBJ whole genome shotgun (WGS) entry which is preliminary data.</text>
</comment>
<dbReference type="Proteomes" id="UP001303889">
    <property type="component" value="Unassembled WGS sequence"/>
</dbReference>
<dbReference type="Gene3D" id="3.40.1230.10">
    <property type="entry name" value="MTH938-like"/>
    <property type="match status" value="1"/>
</dbReference>
<dbReference type="InterPro" id="IPR036748">
    <property type="entry name" value="MTH938-like_sf"/>
</dbReference>
<organism evidence="2 3">
    <name type="scientific">Staphylotrichum tortipilum</name>
    <dbReference type="NCBI Taxonomy" id="2831512"/>
    <lineage>
        <taxon>Eukaryota</taxon>
        <taxon>Fungi</taxon>
        <taxon>Dikarya</taxon>
        <taxon>Ascomycota</taxon>
        <taxon>Pezizomycotina</taxon>
        <taxon>Sordariomycetes</taxon>
        <taxon>Sordariomycetidae</taxon>
        <taxon>Sordariales</taxon>
        <taxon>Chaetomiaceae</taxon>
        <taxon>Staphylotrichum</taxon>
    </lineage>
</organism>
<dbReference type="InterPro" id="IPR007523">
    <property type="entry name" value="NDUFAF3/AAMDC"/>
</dbReference>
<dbReference type="AlphaFoldDB" id="A0AAN6MU35"/>
<evidence type="ECO:0000256" key="1">
    <source>
        <dbReference type="SAM" id="MobiDB-lite"/>
    </source>
</evidence>
<evidence type="ECO:0000313" key="3">
    <source>
        <dbReference type="Proteomes" id="UP001303889"/>
    </source>
</evidence>
<dbReference type="GO" id="GO:0032981">
    <property type="term" value="P:mitochondrial respiratory chain complex I assembly"/>
    <property type="evidence" value="ECO:0007669"/>
    <property type="project" value="TreeGrafter"/>
</dbReference>
<proteinExistence type="predicted"/>
<sequence>MATLAPALRLSLAALRRPVFRFSSSQARCFTSLHQRQQQQQPPRLSPLSSNLPNNTCPHHHSSYRAVHTSPPSSSSSSSSSKPPNPSSSDDNNPPASNQQLPPTNFSDLDVLGTVPVPSTAVEACHADGFVLNSGVRITGGDGVLLVNGEAFVWRPWRSAGGGDGGVKGGVGKGRRLVNGKGQWEVGEEAFAVLGMVLPRPDLLILGLGPEILPLSPATRRAITNLGMRVEVLDTRNAASQYNMLATERGVDDVAAALIPIRWKDEA</sequence>
<reference evidence="2" key="2">
    <citation type="submission" date="2023-05" db="EMBL/GenBank/DDBJ databases">
        <authorList>
            <consortium name="Lawrence Berkeley National Laboratory"/>
            <person name="Steindorff A."/>
            <person name="Hensen N."/>
            <person name="Bonometti L."/>
            <person name="Westerberg I."/>
            <person name="Brannstrom I.O."/>
            <person name="Guillou S."/>
            <person name="Cros-Aarteil S."/>
            <person name="Calhoun S."/>
            <person name="Haridas S."/>
            <person name="Kuo A."/>
            <person name="Mondo S."/>
            <person name="Pangilinan J."/>
            <person name="Riley R."/>
            <person name="Labutti K."/>
            <person name="Andreopoulos B."/>
            <person name="Lipzen A."/>
            <person name="Chen C."/>
            <person name="Yanf M."/>
            <person name="Daum C."/>
            <person name="Ng V."/>
            <person name="Clum A."/>
            <person name="Ohm R."/>
            <person name="Martin F."/>
            <person name="Silar P."/>
            <person name="Natvig D."/>
            <person name="Lalanne C."/>
            <person name="Gautier V."/>
            <person name="Ament-Velasquez S.L."/>
            <person name="Kruys A."/>
            <person name="Hutchinson M.I."/>
            <person name="Powell A.J."/>
            <person name="Barry K."/>
            <person name="Miller A.N."/>
            <person name="Grigoriev I.V."/>
            <person name="Debuchy R."/>
            <person name="Gladieux P."/>
            <person name="Thoren M.H."/>
            <person name="Johannesson H."/>
        </authorList>
    </citation>
    <scope>NUCLEOTIDE SEQUENCE</scope>
    <source>
        <strain evidence="2">CBS 103.79</strain>
    </source>
</reference>
<dbReference type="PANTHER" id="PTHR21192:SF2">
    <property type="entry name" value="NADH DEHYDROGENASE [UBIQUINONE] 1 ALPHA SUBCOMPLEX ASSEMBLY FACTOR 3"/>
    <property type="match status" value="1"/>
</dbReference>
<dbReference type="PANTHER" id="PTHR21192">
    <property type="entry name" value="NUCLEAR PROTEIN E3-3"/>
    <property type="match status" value="1"/>
</dbReference>
<feature type="compositionally biased region" description="Low complexity" evidence="1">
    <location>
        <begin position="70"/>
        <end position="98"/>
    </location>
</feature>
<keyword evidence="3" id="KW-1185">Reference proteome</keyword>
<feature type="compositionally biased region" description="Low complexity" evidence="1">
    <location>
        <begin position="35"/>
        <end position="55"/>
    </location>
</feature>
<reference evidence="2" key="1">
    <citation type="journal article" date="2023" name="Mol. Phylogenet. Evol.">
        <title>Genome-scale phylogeny and comparative genomics of the fungal order Sordariales.</title>
        <authorList>
            <person name="Hensen N."/>
            <person name="Bonometti L."/>
            <person name="Westerberg I."/>
            <person name="Brannstrom I.O."/>
            <person name="Guillou S."/>
            <person name="Cros-Aarteil S."/>
            <person name="Calhoun S."/>
            <person name="Haridas S."/>
            <person name="Kuo A."/>
            <person name="Mondo S."/>
            <person name="Pangilinan J."/>
            <person name="Riley R."/>
            <person name="LaButti K."/>
            <person name="Andreopoulos B."/>
            <person name="Lipzen A."/>
            <person name="Chen C."/>
            <person name="Yan M."/>
            <person name="Daum C."/>
            <person name="Ng V."/>
            <person name="Clum A."/>
            <person name="Steindorff A."/>
            <person name="Ohm R.A."/>
            <person name="Martin F."/>
            <person name="Silar P."/>
            <person name="Natvig D.O."/>
            <person name="Lalanne C."/>
            <person name="Gautier V."/>
            <person name="Ament-Velasquez S.L."/>
            <person name="Kruys A."/>
            <person name="Hutchinson M.I."/>
            <person name="Powell A.J."/>
            <person name="Barry K."/>
            <person name="Miller A.N."/>
            <person name="Grigoriev I.V."/>
            <person name="Debuchy R."/>
            <person name="Gladieux P."/>
            <person name="Hiltunen Thoren M."/>
            <person name="Johannesson H."/>
        </authorList>
    </citation>
    <scope>NUCLEOTIDE SEQUENCE</scope>
    <source>
        <strain evidence="2">CBS 103.79</strain>
    </source>
</reference>
<dbReference type="EMBL" id="MU855325">
    <property type="protein sequence ID" value="KAK3906491.1"/>
    <property type="molecule type" value="Genomic_DNA"/>
</dbReference>
<dbReference type="GO" id="GO:0005743">
    <property type="term" value="C:mitochondrial inner membrane"/>
    <property type="evidence" value="ECO:0007669"/>
    <property type="project" value="TreeGrafter"/>
</dbReference>
<name>A0AAN6MU35_9PEZI</name>
<evidence type="ECO:0000313" key="2">
    <source>
        <dbReference type="EMBL" id="KAK3906491.1"/>
    </source>
</evidence>
<protein>
    <recommendedName>
        <fullName evidence="4">NADH dehydrogenase [ubiquinone] 1 alpha subcomplex assembly factor 3</fullName>
    </recommendedName>
</protein>
<dbReference type="SUPFAM" id="SSF64076">
    <property type="entry name" value="MTH938-like"/>
    <property type="match status" value="1"/>
</dbReference>
<evidence type="ECO:0008006" key="4">
    <source>
        <dbReference type="Google" id="ProtNLM"/>
    </source>
</evidence>
<accession>A0AAN6MU35</accession>
<dbReference type="Pfam" id="PF04430">
    <property type="entry name" value="DUF498"/>
    <property type="match status" value="1"/>
</dbReference>
<feature type="region of interest" description="Disordered" evidence="1">
    <location>
        <begin position="32"/>
        <end position="112"/>
    </location>
</feature>
<gene>
    <name evidence="2" type="ORF">C8A05DRAFT_11757</name>
</gene>